<dbReference type="InterPro" id="IPR000760">
    <property type="entry name" value="Inositol_monophosphatase-like"/>
</dbReference>
<protein>
    <recommendedName>
        <fullName evidence="4">Inositol monophosphatase</fullName>
    </recommendedName>
</protein>
<keyword evidence="1" id="KW-0479">Metal-binding</keyword>
<gene>
    <name evidence="2" type="ORF">AUJ59_00690</name>
</gene>
<organism evidence="2 3">
    <name type="scientific">Candidatus Beckwithbacteria bacterium CG1_02_47_37</name>
    <dbReference type="NCBI Taxonomy" id="1805034"/>
    <lineage>
        <taxon>Bacteria</taxon>
        <taxon>Candidatus Beckwithiibacteriota</taxon>
    </lineage>
</organism>
<comment type="cofactor">
    <cofactor evidence="1">
        <name>Mg(2+)</name>
        <dbReference type="ChEBI" id="CHEBI:18420"/>
    </cofactor>
</comment>
<dbReference type="GO" id="GO:0046872">
    <property type="term" value="F:metal ion binding"/>
    <property type="evidence" value="ECO:0007669"/>
    <property type="project" value="UniProtKB-KW"/>
</dbReference>
<feature type="binding site" evidence="1">
    <location>
        <position position="84"/>
    </location>
    <ligand>
        <name>Mg(2+)</name>
        <dbReference type="ChEBI" id="CHEBI:18420"/>
        <label>1</label>
        <note>catalytic</note>
    </ligand>
</feature>
<proteinExistence type="predicted"/>
<dbReference type="EMBL" id="MNUI01000015">
    <property type="protein sequence ID" value="OIN89787.1"/>
    <property type="molecule type" value="Genomic_DNA"/>
</dbReference>
<feature type="binding site" evidence="1">
    <location>
        <position position="86"/>
    </location>
    <ligand>
        <name>Mg(2+)</name>
        <dbReference type="ChEBI" id="CHEBI:18420"/>
        <label>1</label>
        <note>catalytic</note>
    </ligand>
</feature>
<comment type="caution">
    <text evidence="2">The sequence shown here is derived from an EMBL/GenBank/DDBJ whole genome shotgun (WGS) entry which is preliminary data.</text>
</comment>
<dbReference type="STRING" id="1805034.AUJ59_00690"/>
<evidence type="ECO:0008006" key="4">
    <source>
        <dbReference type="Google" id="ProtNLM"/>
    </source>
</evidence>
<sequence>MDKNKAFLLFETMIAAATKKLYYFSQNFPLKVNQKADKTAVTQCDQLIDNELTNIAKKAGLAVVSEEGEPVLKIVQSGNYLTIDPIDGTLGYIDYANFGFDKDLGSEKDFCLLLGIVENNQPRFGAVFNYVTKEKIFLDAQDKNNFIRLNNKRNYSQKYAVYLDQRQSEDRITQKLLKMPEVSVIKQAALGLKSVYTIINPHQSAVTVHRVQTAGLWDILPAAVATKAFGGQVYDDLGQPLRLNQYIILPGNGATINKGEKFKFVIEKLK</sequence>
<feature type="binding site" evidence="1">
    <location>
        <position position="87"/>
    </location>
    <ligand>
        <name>Mg(2+)</name>
        <dbReference type="ChEBI" id="CHEBI:18420"/>
        <label>1</label>
        <note>catalytic</note>
    </ligand>
</feature>
<evidence type="ECO:0000256" key="1">
    <source>
        <dbReference type="PIRSR" id="PIRSR600760-2"/>
    </source>
</evidence>
<keyword evidence="1" id="KW-0460">Magnesium</keyword>
<dbReference type="Proteomes" id="UP000183144">
    <property type="component" value="Unassembled WGS sequence"/>
</dbReference>
<dbReference type="AlphaFoldDB" id="A0A1J4RQY1"/>
<feature type="binding site" evidence="1">
    <location>
        <position position="218"/>
    </location>
    <ligand>
        <name>Mg(2+)</name>
        <dbReference type="ChEBI" id="CHEBI:18420"/>
        <label>1</label>
        <note>catalytic</note>
    </ligand>
</feature>
<evidence type="ECO:0000313" key="3">
    <source>
        <dbReference type="Proteomes" id="UP000183144"/>
    </source>
</evidence>
<feature type="binding site" evidence="1">
    <location>
        <position position="66"/>
    </location>
    <ligand>
        <name>Mg(2+)</name>
        <dbReference type="ChEBI" id="CHEBI:18420"/>
        <label>1</label>
        <note>catalytic</note>
    </ligand>
</feature>
<name>A0A1J4RQY1_9BACT</name>
<dbReference type="Pfam" id="PF00459">
    <property type="entry name" value="Inositol_P"/>
    <property type="match status" value="1"/>
</dbReference>
<dbReference type="SUPFAM" id="SSF56655">
    <property type="entry name" value="Carbohydrate phosphatase"/>
    <property type="match status" value="1"/>
</dbReference>
<accession>A0A1J4RQY1</accession>
<dbReference type="Gene3D" id="3.30.540.10">
    <property type="entry name" value="Fructose-1,6-Bisphosphatase, subunit A, domain 1"/>
    <property type="match status" value="1"/>
</dbReference>
<evidence type="ECO:0000313" key="2">
    <source>
        <dbReference type="EMBL" id="OIN89787.1"/>
    </source>
</evidence>
<reference evidence="2 3" key="1">
    <citation type="journal article" date="2016" name="Environ. Microbiol.">
        <title>Genomic resolution of a cold subsurface aquifer community provides metabolic insights for novel microbes adapted to high CO concentrations.</title>
        <authorList>
            <person name="Probst A.J."/>
            <person name="Castelle C.J."/>
            <person name="Singh A."/>
            <person name="Brown C.T."/>
            <person name="Anantharaman K."/>
            <person name="Sharon I."/>
            <person name="Hug L.A."/>
            <person name="Burstein D."/>
            <person name="Emerson J.B."/>
            <person name="Thomas B.C."/>
            <person name="Banfield J.F."/>
        </authorList>
    </citation>
    <scope>NUCLEOTIDE SEQUENCE [LARGE SCALE GENOMIC DNA]</scope>
    <source>
        <strain evidence="2">CG1_02_47_37</strain>
    </source>
</reference>